<dbReference type="AlphaFoldDB" id="A0A3E1F143"/>
<feature type="chain" id="PRO_5017663806" evidence="1">
    <location>
        <begin position="19"/>
        <end position="225"/>
    </location>
</feature>
<keyword evidence="3" id="KW-1185">Reference proteome</keyword>
<comment type="caution">
    <text evidence="2">The sequence shown here is derived from an EMBL/GenBank/DDBJ whole genome shotgun (WGS) entry which is preliminary data.</text>
</comment>
<gene>
    <name evidence="2" type="ORF">DXU93_00970</name>
</gene>
<protein>
    <submittedName>
        <fullName evidence="2">Uncharacterized protein</fullName>
    </submittedName>
</protein>
<dbReference type="Proteomes" id="UP000257127">
    <property type="component" value="Unassembled WGS sequence"/>
</dbReference>
<name>A0A3E1F143_9FLAO</name>
<keyword evidence="1" id="KW-0732">Signal</keyword>
<evidence type="ECO:0000313" key="3">
    <source>
        <dbReference type="Proteomes" id="UP000257127"/>
    </source>
</evidence>
<accession>A0A3E1F143</accession>
<organism evidence="2 3">
    <name type="scientific">Brumimicrobium aurantiacum</name>
    <dbReference type="NCBI Taxonomy" id="1737063"/>
    <lineage>
        <taxon>Bacteria</taxon>
        <taxon>Pseudomonadati</taxon>
        <taxon>Bacteroidota</taxon>
        <taxon>Flavobacteriia</taxon>
        <taxon>Flavobacteriales</taxon>
        <taxon>Crocinitomicaceae</taxon>
        <taxon>Brumimicrobium</taxon>
    </lineage>
</organism>
<dbReference type="EMBL" id="QURB01000001">
    <property type="protein sequence ID" value="RFC55536.1"/>
    <property type="molecule type" value="Genomic_DNA"/>
</dbReference>
<reference evidence="2 3" key="1">
    <citation type="submission" date="2018-08" db="EMBL/GenBank/DDBJ databases">
        <title>The draft genome squence of Brumimicrobium sp. N62.</title>
        <authorList>
            <person name="Du Z.-J."/>
            <person name="Luo H.-R."/>
        </authorList>
    </citation>
    <scope>NUCLEOTIDE SEQUENCE [LARGE SCALE GENOMIC DNA]</scope>
    <source>
        <strain evidence="2 3">N62</strain>
    </source>
</reference>
<sequence length="225" mass="26018">MKAMLLLILLNSSLVVLGQGEKWTFNDKLKSEPCEEKAIKYSKFEKLLEQDKIRIISRSQEESIPILYFDSRIGRYCFIVDDTNRKKMIYLSKDFNPVKTIWRAHSTFLMTDFTHDNVNEIGAFWKTSQRIDSEWGYYSGETVGLLILDPVKGKIVANVQLSRCGSGWNMCSGKSNSDCSYSLTFELINDFFVLKNNSKFWKGPNKVYFKHDGESFVKVDSSDVY</sequence>
<evidence type="ECO:0000313" key="2">
    <source>
        <dbReference type="EMBL" id="RFC55536.1"/>
    </source>
</evidence>
<feature type="signal peptide" evidence="1">
    <location>
        <begin position="1"/>
        <end position="18"/>
    </location>
</feature>
<proteinExistence type="predicted"/>
<evidence type="ECO:0000256" key="1">
    <source>
        <dbReference type="SAM" id="SignalP"/>
    </source>
</evidence>